<dbReference type="EMBL" id="JABFAB010000009">
    <property type="protein sequence ID" value="MBA0661057.1"/>
    <property type="molecule type" value="Genomic_DNA"/>
</dbReference>
<protein>
    <submittedName>
        <fullName evidence="1">Uncharacterized protein</fullName>
    </submittedName>
</protein>
<evidence type="ECO:0000313" key="2">
    <source>
        <dbReference type="Proteomes" id="UP000593573"/>
    </source>
</evidence>
<sequence length="38" mass="4427">MRMLMGALYFLLRRKRVGHCRNSVNGMSTILHRLKGLP</sequence>
<name>A0A7J8VE31_9ROSI</name>
<gene>
    <name evidence="1" type="ORF">Goklo_012970</name>
</gene>
<dbReference type="Proteomes" id="UP000593573">
    <property type="component" value="Unassembled WGS sequence"/>
</dbReference>
<keyword evidence="2" id="KW-1185">Reference proteome</keyword>
<comment type="caution">
    <text evidence="1">The sequence shown here is derived from an EMBL/GenBank/DDBJ whole genome shotgun (WGS) entry which is preliminary data.</text>
</comment>
<proteinExistence type="predicted"/>
<evidence type="ECO:0000313" key="1">
    <source>
        <dbReference type="EMBL" id="MBA0661057.1"/>
    </source>
</evidence>
<reference evidence="1 2" key="1">
    <citation type="journal article" date="2019" name="Genome Biol. Evol.">
        <title>Insights into the evolution of the New World diploid cottons (Gossypium, subgenus Houzingenia) based on genome sequencing.</title>
        <authorList>
            <person name="Grover C.E."/>
            <person name="Arick M.A. 2nd"/>
            <person name="Thrash A."/>
            <person name="Conover J.L."/>
            <person name="Sanders W.S."/>
            <person name="Peterson D.G."/>
            <person name="Frelichowski J.E."/>
            <person name="Scheffler J.A."/>
            <person name="Scheffler B.E."/>
            <person name="Wendel J.F."/>
        </authorList>
    </citation>
    <scope>NUCLEOTIDE SEQUENCE [LARGE SCALE GENOMIC DNA]</scope>
    <source>
        <strain evidence="1">57</strain>
        <tissue evidence="1">Leaf</tissue>
    </source>
</reference>
<dbReference type="AlphaFoldDB" id="A0A7J8VE31"/>
<accession>A0A7J8VE31</accession>
<organism evidence="1 2">
    <name type="scientific">Gossypium klotzschianum</name>
    <dbReference type="NCBI Taxonomy" id="34286"/>
    <lineage>
        <taxon>Eukaryota</taxon>
        <taxon>Viridiplantae</taxon>
        <taxon>Streptophyta</taxon>
        <taxon>Embryophyta</taxon>
        <taxon>Tracheophyta</taxon>
        <taxon>Spermatophyta</taxon>
        <taxon>Magnoliopsida</taxon>
        <taxon>eudicotyledons</taxon>
        <taxon>Gunneridae</taxon>
        <taxon>Pentapetalae</taxon>
        <taxon>rosids</taxon>
        <taxon>malvids</taxon>
        <taxon>Malvales</taxon>
        <taxon>Malvaceae</taxon>
        <taxon>Malvoideae</taxon>
        <taxon>Gossypium</taxon>
    </lineage>
</organism>